<keyword evidence="3" id="KW-0378">Hydrolase</keyword>
<dbReference type="AlphaFoldDB" id="A0A1T2XNH0"/>
<dbReference type="Gene3D" id="3.40.190.80">
    <property type="match status" value="1"/>
</dbReference>
<protein>
    <submittedName>
        <fullName evidence="6">Inositol monophosphatase</fullName>
    </submittedName>
</protein>
<dbReference type="EMBL" id="MSZX01000001">
    <property type="protein sequence ID" value="OPA81286.1"/>
    <property type="molecule type" value="Genomic_DNA"/>
</dbReference>
<dbReference type="GO" id="GO:0006020">
    <property type="term" value="P:inositol metabolic process"/>
    <property type="evidence" value="ECO:0007669"/>
    <property type="project" value="TreeGrafter"/>
</dbReference>
<accession>A0A1T2XNH0</accession>
<feature type="binding site" evidence="5">
    <location>
        <position position="216"/>
    </location>
    <ligand>
        <name>Mg(2+)</name>
        <dbReference type="ChEBI" id="CHEBI:18420"/>
        <label>1</label>
        <note>catalytic</note>
    </ligand>
</feature>
<feature type="binding site" evidence="5">
    <location>
        <position position="91"/>
    </location>
    <ligand>
        <name>Mg(2+)</name>
        <dbReference type="ChEBI" id="CHEBI:18420"/>
        <label>1</label>
        <note>catalytic</note>
    </ligand>
</feature>
<name>A0A1T2XNH0_9BACL</name>
<dbReference type="OrthoDB" id="9772456at2"/>
<keyword evidence="2 5" id="KW-0479">Metal-binding</keyword>
<dbReference type="Pfam" id="PF00459">
    <property type="entry name" value="Inositol_P"/>
    <property type="match status" value="1"/>
</dbReference>
<dbReference type="Gene3D" id="3.30.540.10">
    <property type="entry name" value="Fructose-1,6-Bisphosphatase, subunit A, domain 1"/>
    <property type="match status" value="1"/>
</dbReference>
<evidence type="ECO:0000256" key="1">
    <source>
        <dbReference type="ARBA" id="ARBA00001946"/>
    </source>
</evidence>
<organism evidence="6 7">
    <name type="scientific">Paenibacillus selenitireducens</name>
    <dbReference type="NCBI Taxonomy" id="1324314"/>
    <lineage>
        <taxon>Bacteria</taxon>
        <taxon>Bacillati</taxon>
        <taxon>Bacillota</taxon>
        <taxon>Bacilli</taxon>
        <taxon>Bacillales</taxon>
        <taxon>Paenibacillaceae</taxon>
        <taxon>Paenibacillus</taxon>
    </lineage>
</organism>
<evidence type="ECO:0000256" key="4">
    <source>
        <dbReference type="ARBA" id="ARBA00022842"/>
    </source>
</evidence>
<dbReference type="FunFam" id="3.30.540.10:FF:000003">
    <property type="entry name" value="Inositol-1-monophosphatase"/>
    <property type="match status" value="1"/>
</dbReference>
<keyword evidence="4 5" id="KW-0460">Magnesium</keyword>
<comment type="cofactor">
    <cofactor evidence="1 5">
        <name>Mg(2+)</name>
        <dbReference type="ChEBI" id="CHEBI:18420"/>
    </cofactor>
</comment>
<feature type="binding site" evidence="5">
    <location>
        <position position="88"/>
    </location>
    <ligand>
        <name>Mg(2+)</name>
        <dbReference type="ChEBI" id="CHEBI:18420"/>
        <label>1</label>
        <note>catalytic</note>
    </ligand>
</feature>
<reference evidence="6 7" key="1">
    <citation type="submission" date="2017-01" db="EMBL/GenBank/DDBJ databases">
        <title>Genome analysis of Paenibacillus selenitrireducens ES3-24.</title>
        <authorList>
            <person name="Xu D."/>
            <person name="Yao R."/>
            <person name="Zheng S."/>
        </authorList>
    </citation>
    <scope>NUCLEOTIDE SEQUENCE [LARGE SCALE GENOMIC DNA]</scope>
    <source>
        <strain evidence="6 7">ES3-24</strain>
    </source>
</reference>
<evidence type="ECO:0000256" key="3">
    <source>
        <dbReference type="ARBA" id="ARBA00022801"/>
    </source>
</evidence>
<dbReference type="PRINTS" id="PR00377">
    <property type="entry name" value="IMPHPHTASES"/>
</dbReference>
<dbReference type="Proteomes" id="UP000190188">
    <property type="component" value="Unassembled WGS sequence"/>
</dbReference>
<dbReference type="GO" id="GO:0008934">
    <property type="term" value="F:inositol monophosphate 1-phosphatase activity"/>
    <property type="evidence" value="ECO:0007669"/>
    <property type="project" value="TreeGrafter"/>
</dbReference>
<comment type="caution">
    <text evidence="6">The sequence shown here is derived from an EMBL/GenBank/DDBJ whole genome shotgun (WGS) entry which is preliminary data.</text>
</comment>
<proteinExistence type="predicted"/>
<sequence>MLDVEKLTTARLIASEAARDAGRIAKDRFGSSLIVNEKGEDGDLVTEVDHLAEQVILERIQSQFPDDQIRSEETGWIGVEGEWLWLVDPLDGTNNYAIGLAVFGVSITLLFREQPVLGVIYDSIQDQLYVAEQGKGATCNGRPIQVNAKQDTLRKMTVGWIQGHQVQKDPLAKHLKQHMDESFKRVLRLWAPTLLWAMLARGDLDGIILYNSEGDDLYSGIVLVQEAGGVVMNFDGTPFEGMTREPYIIACHPDVKVTFLQYVRETLESYHDQAD</sequence>
<dbReference type="GO" id="GO:0046872">
    <property type="term" value="F:metal ion binding"/>
    <property type="evidence" value="ECO:0007669"/>
    <property type="project" value="UniProtKB-KW"/>
</dbReference>
<evidence type="ECO:0000313" key="7">
    <source>
        <dbReference type="Proteomes" id="UP000190188"/>
    </source>
</evidence>
<dbReference type="PANTHER" id="PTHR20854">
    <property type="entry name" value="INOSITOL MONOPHOSPHATASE"/>
    <property type="match status" value="1"/>
</dbReference>
<evidence type="ECO:0000256" key="2">
    <source>
        <dbReference type="ARBA" id="ARBA00022723"/>
    </source>
</evidence>
<dbReference type="STRING" id="1324314.BVG16_02930"/>
<feature type="binding site" evidence="5">
    <location>
        <position position="90"/>
    </location>
    <ligand>
        <name>Mg(2+)</name>
        <dbReference type="ChEBI" id="CHEBI:18420"/>
        <label>2</label>
    </ligand>
</feature>
<evidence type="ECO:0000313" key="6">
    <source>
        <dbReference type="EMBL" id="OPA81286.1"/>
    </source>
</evidence>
<dbReference type="InterPro" id="IPR000760">
    <property type="entry name" value="Inositol_monophosphatase-like"/>
</dbReference>
<keyword evidence="7" id="KW-1185">Reference proteome</keyword>
<dbReference type="RefSeq" id="WP_078497017.1">
    <property type="nucleotide sequence ID" value="NZ_MSZX01000001.1"/>
</dbReference>
<dbReference type="PANTHER" id="PTHR20854:SF4">
    <property type="entry name" value="INOSITOL-1-MONOPHOSPHATASE-RELATED"/>
    <property type="match status" value="1"/>
</dbReference>
<feature type="binding site" evidence="5">
    <location>
        <position position="72"/>
    </location>
    <ligand>
        <name>Mg(2+)</name>
        <dbReference type="ChEBI" id="CHEBI:18420"/>
        <label>1</label>
        <note>catalytic</note>
    </ligand>
</feature>
<dbReference type="GO" id="GO:0007165">
    <property type="term" value="P:signal transduction"/>
    <property type="evidence" value="ECO:0007669"/>
    <property type="project" value="TreeGrafter"/>
</dbReference>
<dbReference type="SUPFAM" id="SSF56655">
    <property type="entry name" value="Carbohydrate phosphatase"/>
    <property type="match status" value="1"/>
</dbReference>
<gene>
    <name evidence="6" type="ORF">BVG16_02930</name>
</gene>
<evidence type="ECO:0000256" key="5">
    <source>
        <dbReference type="PIRSR" id="PIRSR600760-2"/>
    </source>
</evidence>